<dbReference type="Gene3D" id="1.25.40.390">
    <property type="match status" value="1"/>
</dbReference>
<dbReference type="AlphaFoldDB" id="A0A410G447"/>
<dbReference type="PROSITE" id="PS51257">
    <property type="entry name" value="PROKAR_LIPOPROTEIN"/>
    <property type="match status" value="1"/>
</dbReference>
<keyword evidence="9" id="KW-1185">Reference proteome</keyword>
<dbReference type="KEGG" id="aev:EI546_10070"/>
<evidence type="ECO:0000313" key="8">
    <source>
        <dbReference type="EMBL" id="QAA82047.1"/>
    </source>
</evidence>
<comment type="similarity">
    <text evidence="2">Belongs to the SusD family.</text>
</comment>
<dbReference type="Pfam" id="PF14322">
    <property type="entry name" value="SusD-like_3"/>
    <property type="match status" value="1"/>
</dbReference>
<comment type="subcellular location">
    <subcellularLocation>
        <location evidence="1">Cell outer membrane</location>
    </subcellularLocation>
</comment>
<dbReference type="InterPro" id="IPR033985">
    <property type="entry name" value="SusD-like_N"/>
</dbReference>
<evidence type="ECO:0000256" key="4">
    <source>
        <dbReference type="ARBA" id="ARBA00023136"/>
    </source>
</evidence>
<gene>
    <name evidence="8" type="ORF">EI546_10070</name>
</gene>
<dbReference type="RefSeq" id="WP_128250421.1">
    <property type="nucleotide sequence ID" value="NZ_CP034951.1"/>
</dbReference>
<dbReference type="GO" id="GO:0009279">
    <property type="term" value="C:cell outer membrane"/>
    <property type="evidence" value="ECO:0007669"/>
    <property type="project" value="UniProtKB-SubCell"/>
</dbReference>
<keyword evidence="4" id="KW-0472">Membrane</keyword>
<evidence type="ECO:0000313" key="9">
    <source>
        <dbReference type="Proteomes" id="UP000285517"/>
    </source>
</evidence>
<sequence length="469" mass="52103">MKKYINTFSKLFIVALAFSISGCSIDDIKPIDKLTSENTIRDEASAQAVLNGVYDLVRADEVTAYPLYLAAFGDEGVITGRLAGGSSFNTNEVNVENRYLANLYNGQYKIINAANFLIQELEAGKAIDISDERKGEMISEAKFQRAFAYFNLLRFFGQYYDMNSAYGVVLRTEFATRLAADPRSTVQETYNLIVSDLEYAMENGPLYVEHFYSGSLAAKALLAKVKLYTGEYGESARLAEEVIYNGEGYELEASYSDIFANQYNSSEVIFAHYAGPGAEGGSNMYQISNTSYSEYLRGLADEQVEGTGSLSGNGSNYDPRFSYAYSATTKGVNQQGKYPFASNLSSPNNTTYFLRMAEMYLIHAEAVVRSGGDTSLALESLNTIRERAELEDKTFSDVPTLLEDIRQEKLLELFYENGEPLYDLVRYDILGNLDASTIKPTMNTKDVYILPIPSEVIIGNNKVVQNPGY</sequence>
<evidence type="ECO:0000259" key="6">
    <source>
        <dbReference type="Pfam" id="PF07980"/>
    </source>
</evidence>
<accession>A0A410G447</accession>
<feature type="domain" description="SusD-like N-terminal" evidence="7">
    <location>
        <begin position="85"/>
        <end position="227"/>
    </location>
</feature>
<evidence type="ECO:0000256" key="2">
    <source>
        <dbReference type="ARBA" id="ARBA00006275"/>
    </source>
</evidence>
<dbReference type="InterPro" id="IPR012944">
    <property type="entry name" value="SusD_RagB_dom"/>
</dbReference>
<evidence type="ECO:0000256" key="3">
    <source>
        <dbReference type="ARBA" id="ARBA00022729"/>
    </source>
</evidence>
<evidence type="ECO:0000259" key="7">
    <source>
        <dbReference type="Pfam" id="PF14322"/>
    </source>
</evidence>
<dbReference type="CDD" id="cd08977">
    <property type="entry name" value="SusD"/>
    <property type="match status" value="1"/>
</dbReference>
<keyword evidence="3" id="KW-0732">Signal</keyword>
<dbReference type="OrthoDB" id="621570at2"/>
<evidence type="ECO:0000256" key="1">
    <source>
        <dbReference type="ARBA" id="ARBA00004442"/>
    </source>
</evidence>
<dbReference type="SUPFAM" id="SSF48452">
    <property type="entry name" value="TPR-like"/>
    <property type="match status" value="1"/>
</dbReference>
<name>A0A410G447_9FLAO</name>
<dbReference type="Pfam" id="PF07980">
    <property type="entry name" value="SusD_RagB"/>
    <property type="match status" value="1"/>
</dbReference>
<dbReference type="InterPro" id="IPR011990">
    <property type="entry name" value="TPR-like_helical_dom_sf"/>
</dbReference>
<evidence type="ECO:0000256" key="5">
    <source>
        <dbReference type="ARBA" id="ARBA00023237"/>
    </source>
</evidence>
<feature type="domain" description="RagB/SusD" evidence="6">
    <location>
        <begin position="308"/>
        <end position="469"/>
    </location>
</feature>
<reference evidence="8 9" key="1">
    <citation type="submission" date="2019-01" db="EMBL/GenBank/DDBJ databases">
        <title>Complete genome sequencing of Aequorivita sp. H23M31.</title>
        <authorList>
            <person name="Bae J.-W."/>
        </authorList>
    </citation>
    <scope>NUCLEOTIDE SEQUENCE [LARGE SCALE GENOMIC DNA]</scope>
    <source>
        <strain evidence="8 9">H23M31</strain>
    </source>
</reference>
<proteinExistence type="inferred from homology"/>
<dbReference type="Proteomes" id="UP000285517">
    <property type="component" value="Chromosome"/>
</dbReference>
<protein>
    <submittedName>
        <fullName evidence="8">RagB/SusD family nutrient uptake outer membrane protein</fullName>
    </submittedName>
</protein>
<keyword evidence="5" id="KW-0998">Cell outer membrane</keyword>
<organism evidence="8 9">
    <name type="scientific">Aequorivita ciconiae</name>
    <dbReference type="NCBI Taxonomy" id="2494375"/>
    <lineage>
        <taxon>Bacteria</taxon>
        <taxon>Pseudomonadati</taxon>
        <taxon>Bacteroidota</taxon>
        <taxon>Flavobacteriia</taxon>
        <taxon>Flavobacteriales</taxon>
        <taxon>Flavobacteriaceae</taxon>
        <taxon>Aequorivita</taxon>
    </lineage>
</organism>
<dbReference type="EMBL" id="CP034951">
    <property type="protein sequence ID" value="QAA82047.1"/>
    <property type="molecule type" value="Genomic_DNA"/>
</dbReference>